<keyword evidence="4" id="KW-1185">Reference proteome</keyword>
<feature type="transmembrane region" description="Helical" evidence="1">
    <location>
        <begin position="93"/>
        <end position="113"/>
    </location>
</feature>
<gene>
    <name evidence="3" type="ORF">BACT_1235</name>
</gene>
<feature type="transmembrane region" description="Helical" evidence="1">
    <location>
        <begin position="268"/>
        <end position="287"/>
    </location>
</feature>
<feature type="domain" description="Acyltransferase 3" evidence="2">
    <location>
        <begin position="16"/>
        <end position="353"/>
    </location>
</feature>
<keyword evidence="1" id="KW-0812">Transmembrane</keyword>
<evidence type="ECO:0000313" key="4">
    <source>
        <dbReference type="Proteomes" id="UP000029015"/>
    </source>
</evidence>
<dbReference type="GO" id="GO:0016747">
    <property type="term" value="F:acyltransferase activity, transferring groups other than amino-acyl groups"/>
    <property type="evidence" value="ECO:0007669"/>
    <property type="project" value="InterPro"/>
</dbReference>
<feature type="transmembrane region" description="Helical" evidence="1">
    <location>
        <begin position="148"/>
        <end position="168"/>
    </location>
</feature>
<accession>A0A086Z1Y1</accession>
<feature type="transmembrane region" description="Helical" evidence="1">
    <location>
        <begin position="339"/>
        <end position="361"/>
    </location>
</feature>
<proteinExistence type="predicted"/>
<dbReference type="PATRIC" id="fig|1437605.7.peg.984"/>
<dbReference type="eggNOG" id="COG3274">
    <property type="taxonomic scope" value="Bacteria"/>
</dbReference>
<dbReference type="EMBL" id="JGYK01000001">
    <property type="protein sequence ID" value="KFI40531.1"/>
    <property type="molecule type" value="Genomic_DNA"/>
</dbReference>
<feature type="transmembrane region" description="Helical" evidence="1">
    <location>
        <begin position="20"/>
        <end position="38"/>
    </location>
</feature>
<feature type="transmembrane region" description="Helical" evidence="1">
    <location>
        <begin position="58"/>
        <end position="81"/>
    </location>
</feature>
<feature type="transmembrane region" description="Helical" evidence="1">
    <location>
        <begin position="228"/>
        <end position="248"/>
    </location>
</feature>
<organism evidence="3 4">
    <name type="scientific">Bifidobacterium actinocoloniiforme DSM 22766</name>
    <dbReference type="NCBI Taxonomy" id="1437605"/>
    <lineage>
        <taxon>Bacteria</taxon>
        <taxon>Bacillati</taxon>
        <taxon>Actinomycetota</taxon>
        <taxon>Actinomycetes</taxon>
        <taxon>Bifidobacteriales</taxon>
        <taxon>Bifidobacteriaceae</taxon>
        <taxon>Bifidobacterium</taxon>
    </lineage>
</organism>
<keyword evidence="1" id="KW-0472">Membrane</keyword>
<dbReference type="KEGG" id="bact:AB656_04800"/>
<dbReference type="RefSeq" id="WP_051905362.1">
    <property type="nucleotide sequence ID" value="NZ_CP011786.1"/>
</dbReference>
<sequence length="387" mass="43827">MANSSQRHSAQNPRNINIELLRIFAMVLVVLCHAVIHLDVGNSQFRMELAVVPGWKNAIRFTAVQYGQVGVSIFFMISGFFLSSKTFSWRRVFLTWSQAFLYTTLCFFSILIYQRFSPLPAFLAPLMQGSELKRTALWSFFPFLYDSYWFIDAYIVMLLFVPFINLVMRYSTKRQLIALIALLAFLGTWPLFFNQTNHWNNVTYAIICYLIGGFIHQELSRVRETRPLVLSALIATSTIAMTLFNYIAASRSSVITALGWPALVKQGLQVLPILIASCLLIAALKMAPRSKETTANTVIRAVAKSTFGVYLLHENIFGFRILWTAVARFMPHPSGLIESAILLIIIVIAVFLLLDGMAFLLDSLLIHPCQKLAFAAIDRHKALTHQE</sequence>
<dbReference type="STRING" id="1437605.AB656_04800"/>
<protein>
    <recommendedName>
        <fullName evidence="2">Acyltransferase 3 domain-containing protein</fullName>
    </recommendedName>
</protein>
<dbReference type="Proteomes" id="UP000029015">
    <property type="component" value="Unassembled WGS sequence"/>
</dbReference>
<dbReference type="Pfam" id="PF01757">
    <property type="entry name" value="Acyl_transf_3"/>
    <property type="match status" value="1"/>
</dbReference>
<dbReference type="AlphaFoldDB" id="A0A086Z1Y1"/>
<dbReference type="InterPro" id="IPR002656">
    <property type="entry name" value="Acyl_transf_3_dom"/>
</dbReference>
<name>A0A086Z1Y1_9BIFI</name>
<reference evidence="3 4" key="1">
    <citation type="submission" date="2014-03" db="EMBL/GenBank/DDBJ databases">
        <title>Genomics of Bifidobacteria.</title>
        <authorList>
            <person name="Ventura M."/>
            <person name="Milani C."/>
            <person name="Lugli G.A."/>
        </authorList>
    </citation>
    <scope>NUCLEOTIDE SEQUENCE [LARGE SCALE GENOMIC DNA]</scope>
    <source>
        <strain evidence="3 4">DSM 22766</strain>
    </source>
</reference>
<feature type="transmembrane region" description="Helical" evidence="1">
    <location>
        <begin position="198"/>
        <end position="216"/>
    </location>
</feature>
<evidence type="ECO:0000259" key="2">
    <source>
        <dbReference type="Pfam" id="PF01757"/>
    </source>
</evidence>
<evidence type="ECO:0000256" key="1">
    <source>
        <dbReference type="SAM" id="Phobius"/>
    </source>
</evidence>
<comment type="caution">
    <text evidence="3">The sequence shown here is derived from an EMBL/GenBank/DDBJ whole genome shotgun (WGS) entry which is preliminary data.</text>
</comment>
<feature type="transmembrane region" description="Helical" evidence="1">
    <location>
        <begin position="307"/>
        <end position="327"/>
    </location>
</feature>
<evidence type="ECO:0000313" key="3">
    <source>
        <dbReference type="EMBL" id="KFI40531.1"/>
    </source>
</evidence>
<dbReference type="OrthoDB" id="9816377at2"/>
<keyword evidence="1" id="KW-1133">Transmembrane helix</keyword>
<feature type="transmembrane region" description="Helical" evidence="1">
    <location>
        <begin position="175"/>
        <end position="192"/>
    </location>
</feature>